<proteinExistence type="predicted"/>
<evidence type="ECO:0000256" key="4">
    <source>
        <dbReference type="ARBA" id="ARBA00022833"/>
    </source>
</evidence>
<dbReference type="AlphaFoldDB" id="A0A7S4SU38"/>
<evidence type="ECO:0000256" key="1">
    <source>
        <dbReference type="ARBA" id="ARBA00022723"/>
    </source>
</evidence>
<evidence type="ECO:0000256" key="6">
    <source>
        <dbReference type="SAM" id="MobiDB-lite"/>
    </source>
</evidence>
<evidence type="ECO:0000313" key="8">
    <source>
        <dbReference type="EMBL" id="CAE4656221.1"/>
    </source>
</evidence>
<evidence type="ECO:0000256" key="5">
    <source>
        <dbReference type="PROSITE-ProRule" id="PRU00723"/>
    </source>
</evidence>
<dbReference type="PANTHER" id="PTHR12547">
    <property type="entry name" value="CCCH ZINC FINGER/TIS11-RELATED"/>
    <property type="match status" value="1"/>
</dbReference>
<dbReference type="GO" id="GO:0008270">
    <property type="term" value="F:zinc ion binding"/>
    <property type="evidence" value="ECO:0007669"/>
    <property type="project" value="UniProtKB-KW"/>
</dbReference>
<dbReference type="PANTHER" id="PTHR12547:SF18">
    <property type="entry name" value="PROTEIN TIS11"/>
    <property type="match status" value="1"/>
</dbReference>
<feature type="region of interest" description="Disordered" evidence="6">
    <location>
        <begin position="348"/>
        <end position="418"/>
    </location>
</feature>
<dbReference type="InterPro" id="IPR045877">
    <property type="entry name" value="ZFP36-like"/>
</dbReference>
<evidence type="ECO:0000256" key="3">
    <source>
        <dbReference type="ARBA" id="ARBA00022771"/>
    </source>
</evidence>
<gene>
    <name evidence="8" type="ORF">AMON00008_LOCUS56708</name>
</gene>
<feature type="domain" description="C3H1-type" evidence="7">
    <location>
        <begin position="11"/>
        <end position="37"/>
    </location>
</feature>
<feature type="compositionally biased region" description="Polar residues" evidence="6">
    <location>
        <begin position="379"/>
        <end position="390"/>
    </location>
</feature>
<keyword evidence="4 5" id="KW-0862">Zinc</keyword>
<feature type="domain" description="C3H1-type" evidence="7">
    <location>
        <begin position="262"/>
        <end position="289"/>
    </location>
</feature>
<feature type="domain" description="C3H1-type" evidence="7">
    <location>
        <begin position="45"/>
        <end position="72"/>
    </location>
</feature>
<keyword evidence="1 5" id="KW-0479">Metal-binding</keyword>
<dbReference type="SMART" id="SM00356">
    <property type="entry name" value="ZnF_C3H1"/>
    <property type="match status" value="4"/>
</dbReference>
<feature type="zinc finger region" description="C3H1-type" evidence="5">
    <location>
        <begin position="227"/>
        <end position="254"/>
    </location>
</feature>
<dbReference type="GO" id="GO:0003729">
    <property type="term" value="F:mRNA binding"/>
    <property type="evidence" value="ECO:0007669"/>
    <property type="project" value="InterPro"/>
</dbReference>
<feature type="compositionally biased region" description="Low complexity" evidence="6">
    <location>
        <begin position="206"/>
        <end position="217"/>
    </location>
</feature>
<dbReference type="Pfam" id="PF00642">
    <property type="entry name" value="zf-CCCH"/>
    <property type="match status" value="1"/>
</dbReference>
<evidence type="ECO:0000256" key="2">
    <source>
        <dbReference type="ARBA" id="ARBA00022737"/>
    </source>
</evidence>
<keyword evidence="3 5" id="KW-0863">Zinc-finger</keyword>
<dbReference type="EMBL" id="HBNR01079481">
    <property type="protein sequence ID" value="CAE4656221.1"/>
    <property type="molecule type" value="Transcribed_RNA"/>
</dbReference>
<protein>
    <recommendedName>
        <fullName evidence="7">C3H1-type domain-containing protein</fullName>
    </recommendedName>
</protein>
<reference evidence="8" key="1">
    <citation type="submission" date="2021-01" db="EMBL/GenBank/DDBJ databases">
        <authorList>
            <person name="Corre E."/>
            <person name="Pelletier E."/>
            <person name="Niang G."/>
            <person name="Scheremetjew M."/>
            <person name="Finn R."/>
            <person name="Kale V."/>
            <person name="Holt S."/>
            <person name="Cochrane G."/>
            <person name="Meng A."/>
            <person name="Brown T."/>
            <person name="Cohen L."/>
        </authorList>
    </citation>
    <scope>NUCLEOTIDE SEQUENCE</scope>
    <source>
        <strain evidence="8">CCMP3105</strain>
    </source>
</reference>
<dbReference type="SUPFAM" id="SSF90229">
    <property type="entry name" value="CCCH zinc finger"/>
    <property type="match status" value="2"/>
</dbReference>
<feature type="domain" description="C3H1-type" evidence="7">
    <location>
        <begin position="227"/>
        <end position="254"/>
    </location>
</feature>
<keyword evidence="2" id="KW-0677">Repeat</keyword>
<feature type="region of interest" description="Disordered" evidence="6">
    <location>
        <begin position="183"/>
        <end position="222"/>
    </location>
</feature>
<feature type="zinc finger region" description="C3H1-type" evidence="5">
    <location>
        <begin position="262"/>
        <end position="289"/>
    </location>
</feature>
<dbReference type="InterPro" id="IPR000571">
    <property type="entry name" value="Znf_CCCH"/>
</dbReference>
<feature type="zinc finger region" description="C3H1-type" evidence="5">
    <location>
        <begin position="45"/>
        <end position="72"/>
    </location>
</feature>
<dbReference type="Gene3D" id="3.30.1370.210">
    <property type="match status" value="2"/>
</dbReference>
<dbReference type="PROSITE" id="PS50103">
    <property type="entry name" value="ZF_C3H1"/>
    <property type="match status" value="4"/>
</dbReference>
<organism evidence="8">
    <name type="scientific">Alexandrium monilatum</name>
    <dbReference type="NCBI Taxonomy" id="311494"/>
    <lineage>
        <taxon>Eukaryota</taxon>
        <taxon>Sar</taxon>
        <taxon>Alveolata</taxon>
        <taxon>Dinophyceae</taxon>
        <taxon>Gonyaulacales</taxon>
        <taxon>Pyrocystaceae</taxon>
        <taxon>Alexandrium</taxon>
    </lineage>
</organism>
<dbReference type="InterPro" id="IPR036855">
    <property type="entry name" value="Znf_CCCH_sf"/>
</dbReference>
<accession>A0A7S4SU38</accession>
<feature type="zinc finger region" description="C3H1-type" evidence="5">
    <location>
        <begin position="11"/>
        <end position="37"/>
    </location>
</feature>
<name>A0A7S4SU38_9DINO</name>
<evidence type="ECO:0000259" key="7">
    <source>
        <dbReference type="PROSITE" id="PS50103"/>
    </source>
</evidence>
<sequence>MSPSPLMVFCAKTRLCQFYQRGKCKRGHECTFAHSGDELRAPPDLACTKLCPDVISTGRCDNGGCRFAHVEDEVWRLPRPRQPKTGEWASELKVVDAAIGHVAAHGSLPPTAPIGAGALPAGVAPSQRPLPVAVPVSLPEIVAEGEPEATLDMSALSSCVSSRSTAPGDESIDYLSPLTPDSGSLPWASRASSPVDSKLAGSPSRAGDAASGNDSAAPTIRRRRNKFHKTRMCWLHAEGRCGKGGVCSFAHGQMELQPLPDLAGTKLCPRLLHAGVCDEEGCTFAHSREELSSSPDGKRRLPAAWRMVAGAAAAVACATAEGWEHDPLGALDWSRVCVKHTFLEWQEDKEVGEPRRRSRSAPYGPGRDEPLPGEGAETSLPTQSWRSQPPLTTPARSFRRAPAACGGGVPIATLPQLR</sequence>